<accession>A0A921AWH0</accession>
<evidence type="ECO:0000256" key="1">
    <source>
        <dbReference type="SAM" id="MobiDB-lite"/>
    </source>
</evidence>
<dbReference type="AlphaFoldDB" id="A0A921AWH0"/>
<feature type="compositionally biased region" description="Basic and acidic residues" evidence="1">
    <location>
        <begin position="124"/>
        <end position="136"/>
    </location>
</feature>
<organism evidence="2 3">
    <name type="scientific">Mailhella massiliensis</name>
    <dbReference type="NCBI Taxonomy" id="1903261"/>
    <lineage>
        <taxon>Bacteria</taxon>
        <taxon>Pseudomonadati</taxon>
        <taxon>Thermodesulfobacteriota</taxon>
        <taxon>Desulfovibrionia</taxon>
        <taxon>Desulfovibrionales</taxon>
        <taxon>Desulfovibrionaceae</taxon>
        <taxon>Mailhella</taxon>
    </lineage>
</organism>
<proteinExistence type="predicted"/>
<dbReference type="EMBL" id="DYZA01000107">
    <property type="protein sequence ID" value="HJD97102.1"/>
    <property type="molecule type" value="Genomic_DNA"/>
</dbReference>
<evidence type="ECO:0000313" key="2">
    <source>
        <dbReference type="EMBL" id="HJD97102.1"/>
    </source>
</evidence>
<reference evidence="2" key="1">
    <citation type="journal article" date="2021" name="PeerJ">
        <title>Extensive microbial diversity within the chicken gut microbiome revealed by metagenomics and culture.</title>
        <authorList>
            <person name="Gilroy R."/>
            <person name="Ravi A."/>
            <person name="Getino M."/>
            <person name="Pursley I."/>
            <person name="Horton D.L."/>
            <person name="Alikhan N.F."/>
            <person name="Baker D."/>
            <person name="Gharbi K."/>
            <person name="Hall N."/>
            <person name="Watson M."/>
            <person name="Adriaenssens E.M."/>
            <person name="Foster-Nyarko E."/>
            <person name="Jarju S."/>
            <person name="Secka A."/>
            <person name="Antonio M."/>
            <person name="Oren A."/>
            <person name="Chaudhuri R.R."/>
            <person name="La Ragione R."/>
            <person name="Hildebrand F."/>
            <person name="Pallen M.J."/>
        </authorList>
    </citation>
    <scope>NUCLEOTIDE SEQUENCE</scope>
    <source>
        <strain evidence="2">ChiGjej2B2-19336</strain>
    </source>
</reference>
<evidence type="ECO:0000313" key="3">
    <source>
        <dbReference type="Proteomes" id="UP000698963"/>
    </source>
</evidence>
<comment type="caution">
    <text evidence="2">The sequence shown here is derived from an EMBL/GenBank/DDBJ whole genome shotgun (WGS) entry which is preliminary data.</text>
</comment>
<name>A0A921AWH0_9BACT</name>
<gene>
    <name evidence="2" type="ORF">K8W16_05610</name>
</gene>
<sequence length="144" mass="15828">MFTGSVTAIFRLKKVFSISMKNKEKKALYGILAVFTSSEVHTCTHIKGFILPEYAFFGHSFHTLPLKNAVLQNTAQAELRFPAPDTSEACPCRRNKAFGRKKTPRRITDGAFLTTGSAACTEAARKALEDSGHTEGADFSPRRG</sequence>
<protein>
    <submittedName>
        <fullName evidence="2">Uncharacterized protein</fullName>
    </submittedName>
</protein>
<dbReference type="RefSeq" id="WP_304121960.1">
    <property type="nucleotide sequence ID" value="NZ_DYZA01000107.1"/>
</dbReference>
<reference evidence="2" key="2">
    <citation type="submission" date="2021-09" db="EMBL/GenBank/DDBJ databases">
        <authorList>
            <person name="Gilroy R."/>
        </authorList>
    </citation>
    <scope>NUCLEOTIDE SEQUENCE</scope>
    <source>
        <strain evidence="2">ChiGjej2B2-19336</strain>
    </source>
</reference>
<feature type="region of interest" description="Disordered" evidence="1">
    <location>
        <begin position="124"/>
        <end position="144"/>
    </location>
</feature>
<dbReference type="Proteomes" id="UP000698963">
    <property type="component" value="Unassembled WGS sequence"/>
</dbReference>